<feature type="signal peptide" evidence="3">
    <location>
        <begin position="1"/>
        <end position="27"/>
    </location>
</feature>
<dbReference type="NCBIfam" id="NF007628">
    <property type="entry name" value="PRK10290.1"/>
    <property type="match status" value="1"/>
</dbReference>
<feature type="domain" description="Superoxide dismutase copper/zinc binding" evidence="4">
    <location>
        <begin position="51"/>
        <end position="183"/>
    </location>
</feature>
<reference evidence="6" key="2">
    <citation type="journal article" date="2016" name="Genome Announc.">
        <title>Draft Genome Sequences of Two Novel Amoeba-Resistant Intranuclear Bacteria, 'Candidatus Berkiella cookevillensis' and 'Candidatus Berkiella aquae'.</title>
        <authorList>
            <person name="Mehari Y.T."/>
            <person name="Arivett B.A."/>
            <person name="Farone A.L."/>
            <person name="Gunderson J.H."/>
            <person name="Farone M.B."/>
        </authorList>
    </citation>
    <scope>NUCLEOTIDE SEQUENCE</scope>
    <source>
        <strain evidence="6">HT99</strain>
    </source>
</reference>
<evidence type="ECO:0000259" key="4">
    <source>
        <dbReference type="Pfam" id="PF00080"/>
    </source>
</evidence>
<dbReference type="InterPro" id="IPR018152">
    <property type="entry name" value="SOD_Cu/Zn_BS"/>
</dbReference>
<comment type="catalytic activity">
    <reaction evidence="2">
        <text>2 superoxide + 2 H(+) = H2O2 + O2</text>
        <dbReference type="Rhea" id="RHEA:20696"/>
        <dbReference type="ChEBI" id="CHEBI:15378"/>
        <dbReference type="ChEBI" id="CHEBI:15379"/>
        <dbReference type="ChEBI" id="CHEBI:16240"/>
        <dbReference type="ChEBI" id="CHEBI:18421"/>
        <dbReference type="EC" id="1.15.1.1"/>
    </reaction>
</comment>
<keyword evidence="7" id="KW-1185">Reference proteome</keyword>
<dbReference type="GO" id="GO:0005507">
    <property type="term" value="F:copper ion binding"/>
    <property type="evidence" value="ECO:0007669"/>
    <property type="project" value="InterPro"/>
</dbReference>
<keyword evidence="2" id="KW-0862">Zinc</keyword>
<name>A0A0Q9YUI7_9GAMM</name>
<evidence type="ECO:0000313" key="7">
    <source>
        <dbReference type="Proteomes" id="UP000051497"/>
    </source>
</evidence>
<protein>
    <recommendedName>
        <fullName evidence="2">Superoxide dismutase [Cu-Zn]</fullName>
        <ecNumber evidence="2">1.15.1.1</ecNumber>
    </recommendedName>
</protein>
<keyword evidence="3" id="KW-0732">Signal</keyword>
<organism evidence="5">
    <name type="scientific">Candidatus Berkiella aquae</name>
    <dbReference type="NCBI Taxonomy" id="295108"/>
    <lineage>
        <taxon>Bacteria</taxon>
        <taxon>Pseudomonadati</taxon>
        <taxon>Pseudomonadota</taxon>
        <taxon>Gammaproteobacteria</taxon>
        <taxon>Candidatus Berkiellales</taxon>
        <taxon>Candidatus Berkiellaceae</taxon>
        <taxon>Candidatus Berkiella</taxon>
    </lineage>
</organism>
<dbReference type="InterPro" id="IPR001424">
    <property type="entry name" value="SOD_Cu_Zn_dom"/>
</dbReference>
<reference evidence="5" key="1">
    <citation type="submission" date="2015-09" db="EMBL/GenBank/DDBJ databases">
        <title>Draft Genome Sequences of Two Novel Amoeba-resistant Intranuclear Bacteria, Candidatus Berkiella cookevillensis and Candidatus Berkiella aquae.</title>
        <authorList>
            <person name="Mehari Y.T."/>
            <person name="Arivett B.A."/>
            <person name="Farone A.L."/>
            <person name="Gunderson J.H."/>
            <person name="Farone M.B."/>
        </authorList>
    </citation>
    <scope>NUCLEOTIDE SEQUENCE [LARGE SCALE GENOMIC DNA]</scope>
    <source>
        <strain evidence="5">HT99</strain>
    </source>
</reference>
<dbReference type="SUPFAM" id="SSF49329">
    <property type="entry name" value="Cu,Zn superoxide dismutase-like"/>
    <property type="match status" value="1"/>
</dbReference>
<dbReference type="RefSeq" id="WP_075066986.1">
    <property type="nucleotide sequence ID" value="NZ_LKAJ02000001.1"/>
</dbReference>
<dbReference type="PATRIC" id="fig|1590043.3.peg.2376"/>
<dbReference type="InterPro" id="IPR036423">
    <property type="entry name" value="SOD-like_Cu/Zn_dom_sf"/>
</dbReference>
<dbReference type="CDD" id="cd00305">
    <property type="entry name" value="Cu-Zn_Superoxide_Dismutase"/>
    <property type="match status" value="1"/>
</dbReference>
<comment type="similarity">
    <text evidence="1 2">Belongs to the Cu-Zn superoxide dismutase family.</text>
</comment>
<evidence type="ECO:0000256" key="3">
    <source>
        <dbReference type="SAM" id="SignalP"/>
    </source>
</evidence>
<comment type="caution">
    <text evidence="5">The sequence shown here is derived from an EMBL/GenBank/DDBJ whole genome shotgun (WGS) entry which is preliminary data.</text>
</comment>
<gene>
    <name evidence="5" type="primary">sodC1</name>
    <name evidence="6" type="ORF">HT99x_002050</name>
    <name evidence="5" type="ORF">HT99x_02328</name>
</gene>
<dbReference type="EMBL" id="LKAJ01000010">
    <property type="protein sequence ID" value="KRG20596.1"/>
    <property type="molecule type" value="Genomic_DNA"/>
</dbReference>
<evidence type="ECO:0000256" key="1">
    <source>
        <dbReference type="ARBA" id="ARBA00010457"/>
    </source>
</evidence>
<dbReference type="STRING" id="295108.HT99x_02328"/>
<evidence type="ECO:0000313" key="5">
    <source>
        <dbReference type="EMBL" id="KRG20596.1"/>
    </source>
</evidence>
<dbReference type="PROSITE" id="PS00332">
    <property type="entry name" value="SOD_CU_ZN_2"/>
    <property type="match status" value="1"/>
</dbReference>
<dbReference type="InterPro" id="IPR024134">
    <property type="entry name" value="SOD_Cu/Zn_/chaperone"/>
</dbReference>
<comment type="function">
    <text evidence="2">Destroys radicals which are normally produced within the cells and which are toxic to biological systems.</text>
</comment>
<dbReference type="Gene3D" id="2.60.40.200">
    <property type="entry name" value="Superoxide dismutase, copper/zinc binding domain"/>
    <property type="match status" value="1"/>
</dbReference>
<proteinExistence type="inferred from homology"/>
<dbReference type="GO" id="GO:0004784">
    <property type="term" value="F:superoxide dismutase activity"/>
    <property type="evidence" value="ECO:0007669"/>
    <property type="project" value="UniProtKB-EC"/>
</dbReference>
<keyword evidence="2" id="KW-0479">Metal-binding</keyword>
<dbReference type="PANTHER" id="PTHR10003">
    <property type="entry name" value="SUPEROXIDE DISMUTASE CU-ZN -RELATED"/>
    <property type="match status" value="1"/>
</dbReference>
<dbReference type="PROSITE" id="PS00087">
    <property type="entry name" value="SOD_CU_ZN_1"/>
    <property type="match status" value="1"/>
</dbReference>
<dbReference type="AlphaFoldDB" id="A0A0Q9YUI7"/>
<comment type="cofactor">
    <cofactor evidence="2">
        <name>Cu cation</name>
        <dbReference type="ChEBI" id="CHEBI:23378"/>
    </cofactor>
    <text evidence="2">Binds 1 copper ion per subunit.</text>
</comment>
<comment type="cofactor">
    <cofactor evidence="2">
        <name>Zn(2+)</name>
        <dbReference type="ChEBI" id="CHEBI:29105"/>
    </cofactor>
    <text evidence="2">Binds 1 zinc ion per subunit.</text>
</comment>
<keyword evidence="2" id="KW-0186">Copper</keyword>
<dbReference type="EC" id="1.15.1.1" evidence="2"/>
<reference evidence="6" key="3">
    <citation type="submission" date="2021-06" db="EMBL/GenBank/DDBJ databases">
        <title>Genomic Description and Analysis of Intracellular Bacteria, Candidatus Berkiella cookevillensis and Candidatus Berkiella aquae.</title>
        <authorList>
            <person name="Kidane D.T."/>
            <person name="Mehari Y.T."/>
            <person name="Rice F.C."/>
            <person name="Arivett B.A."/>
            <person name="Farone A.L."/>
            <person name="Berk S.G."/>
            <person name="Farone M.B."/>
        </authorList>
    </citation>
    <scope>NUCLEOTIDE SEQUENCE</scope>
    <source>
        <strain evidence="6">HT99</strain>
    </source>
</reference>
<keyword evidence="2 5" id="KW-0560">Oxidoreductase</keyword>
<dbReference type="EMBL" id="LKAJ02000001">
    <property type="protein sequence ID" value="MCS5710204.1"/>
    <property type="molecule type" value="Genomic_DNA"/>
</dbReference>
<accession>A0A0Q9YUI7</accession>
<evidence type="ECO:0000256" key="2">
    <source>
        <dbReference type="RuleBase" id="RU000393"/>
    </source>
</evidence>
<evidence type="ECO:0000313" key="6">
    <source>
        <dbReference type="EMBL" id="MCS5710204.1"/>
    </source>
</evidence>
<sequence>MKKSSNVRVWQSVVLMVSLSSVSVCFSAEKTVDVYRVHAAAENKGIGEKIGTITFKESKNGLLVSPHLKGLPAGDHGFHIHENPSCDSAEKDGKWVAAQAAGGHLDPQHTTHHEGPQGKGHLGDLPKLVVDKKGETPHTVTAPRLTLANIEGHSIIIHEHGDNYSDQPEALGGGGARIACGVIAK</sequence>
<dbReference type="Pfam" id="PF00080">
    <property type="entry name" value="Sod_Cu"/>
    <property type="match status" value="1"/>
</dbReference>
<feature type="chain" id="PRO_5043129850" description="Superoxide dismutase [Cu-Zn]" evidence="3">
    <location>
        <begin position="28"/>
        <end position="185"/>
    </location>
</feature>
<dbReference type="Proteomes" id="UP000051497">
    <property type="component" value="Unassembled WGS sequence"/>
</dbReference>